<dbReference type="OrthoDB" id="3770774at2"/>
<accession>A0A1I3F7J2</accession>
<protein>
    <recommendedName>
        <fullName evidence="3">DUF2470 domain-containing protein</fullName>
    </recommendedName>
</protein>
<gene>
    <name evidence="1" type="ORF">SAMN05216561_104261</name>
</gene>
<keyword evidence="2" id="KW-1185">Reference proteome</keyword>
<evidence type="ECO:0000313" key="1">
    <source>
        <dbReference type="EMBL" id="SFI07216.1"/>
    </source>
</evidence>
<dbReference type="RefSeq" id="WP_091111635.1">
    <property type="nucleotide sequence ID" value="NZ_BKAF01000009.1"/>
</dbReference>
<dbReference type="AlphaFoldDB" id="A0A1I3F7J2"/>
<evidence type="ECO:0000313" key="2">
    <source>
        <dbReference type="Proteomes" id="UP000198649"/>
    </source>
</evidence>
<proteinExistence type="predicted"/>
<dbReference type="EMBL" id="FOQG01000004">
    <property type="protein sequence ID" value="SFI07216.1"/>
    <property type="molecule type" value="Genomic_DNA"/>
</dbReference>
<dbReference type="Proteomes" id="UP000198649">
    <property type="component" value="Unassembled WGS sequence"/>
</dbReference>
<dbReference type="STRING" id="1005945.SAMN05216561_104261"/>
<sequence>MATLDLTQLDEPLRLAAAARSILACPSSVHLVVDGVDDVLAGTDELGMQDLGGHPTFSCAPGTDLAHASARGARALLTLHSGLGSSGSPDRDATLTLAGTLHTTAREDCACCGQVRDVVTMRLTFALLARSGEGRREQQRRVPLDDFRSPTLELNRGYLQRSVEHANRCHQEELRQAVATTTGTRISQVVGVALVDLRPHRVEVQWVDLTGSHSRTLTFARSAAGADELGELLRRELHAGLC</sequence>
<organism evidence="1 2">
    <name type="scientific">Nocardioides psychrotolerans</name>
    <dbReference type="NCBI Taxonomy" id="1005945"/>
    <lineage>
        <taxon>Bacteria</taxon>
        <taxon>Bacillati</taxon>
        <taxon>Actinomycetota</taxon>
        <taxon>Actinomycetes</taxon>
        <taxon>Propionibacteriales</taxon>
        <taxon>Nocardioidaceae</taxon>
        <taxon>Nocardioides</taxon>
    </lineage>
</organism>
<reference evidence="1 2" key="1">
    <citation type="submission" date="2016-10" db="EMBL/GenBank/DDBJ databases">
        <authorList>
            <person name="de Groot N.N."/>
        </authorList>
    </citation>
    <scope>NUCLEOTIDE SEQUENCE [LARGE SCALE GENOMIC DNA]</scope>
    <source>
        <strain evidence="1 2">CGMCC 1.11156</strain>
    </source>
</reference>
<evidence type="ECO:0008006" key="3">
    <source>
        <dbReference type="Google" id="ProtNLM"/>
    </source>
</evidence>
<name>A0A1I3F7J2_9ACTN</name>